<name>A0A5C3L5I1_COPMA</name>
<organism evidence="2 3">
    <name type="scientific">Coprinopsis marcescibilis</name>
    <name type="common">Agaric fungus</name>
    <name type="synonym">Psathyrella marcescibilis</name>
    <dbReference type="NCBI Taxonomy" id="230819"/>
    <lineage>
        <taxon>Eukaryota</taxon>
        <taxon>Fungi</taxon>
        <taxon>Dikarya</taxon>
        <taxon>Basidiomycota</taxon>
        <taxon>Agaricomycotina</taxon>
        <taxon>Agaricomycetes</taxon>
        <taxon>Agaricomycetidae</taxon>
        <taxon>Agaricales</taxon>
        <taxon>Agaricineae</taxon>
        <taxon>Psathyrellaceae</taxon>
        <taxon>Coprinopsis</taxon>
    </lineage>
</organism>
<reference evidence="2 3" key="1">
    <citation type="journal article" date="2019" name="Nat. Ecol. Evol.">
        <title>Megaphylogeny resolves global patterns of mushroom evolution.</title>
        <authorList>
            <person name="Varga T."/>
            <person name="Krizsan K."/>
            <person name="Foldi C."/>
            <person name="Dima B."/>
            <person name="Sanchez-Garcia M."/>
            <person name="Sanchez-Ramirez S."/>
            <person name="Szollosi G.J."/>
            <person name="Szarkandi J.G."/>
            <person name="Papp V."/>
            <person name="Albert L."/>
            <person name="Andreopoulos W."/>
            <person name="Angelini C."/>
            <person name="Antonin V."/>
            <person name="Barry K.W."/>
            <person name="Bougher N.L."/>
            <person name="Buchanan P."/>
            <person name="Buyck B."/>
            <person name="Bense V."/>
            <person name="Catcheside P."/>
            <person name="Chovatia M."/>
            <person name="Cooper J."/>
            <person name="Damon W."/>
            <person name="Desjardin D."/>
            <person name="Finy P."/>
            <person name="Geml J."/>
            <person name="Haridas S."/>
            <person name="Hughes K."/>
            <person name="Justo A."/>
            <person name="Karasinski D."/>
            <person name="Kautmanova I."/>
            <person name="Kiss B."/>
            <person name="Kocsube S."/>
            <person name="Kotiranta H."/>
            <person name="LaButti K.M."/>
            <person name="Lechner B.E."/>
            <person name="Liimatainen K."/>
            <person name="Lipzen A."/>
            <person name="Lukacs Z."/>
            <person name="Mihaltcheva S."/>
            <person name="Morgado L.N."/>
            <person name="Niskanen T."/>
            <person name="Noordeloos M.E."/>
            <person name="Ohm R.A."/>
            <person name="Ortiz-Santana B."/>
            <person name="Ovrebo C."/>
            <person name="Racz N."/>
            <person name="Riley R."/>
            <person name="Savchenko A."/>
            <person name="Shiryaev A."/>
            <person name="Soop K."/>
            <person name="Spirin V."/>
            <person name="Szebenyi C."/>
            <person name="Tomsovsky M."/>
            <person name="Tulloss R.E."/>
            <person name="Uehling J."/>
            <person name="Grigoriev I.V."/>
            <person name="Vagvolgyi C."/>
            <person name="Papp T."/>
            <person name="Martin F.M."/>
            <person name="Miettinen O."/>
            <person name="Hibbett D.S."/>
            <person name="Nagy L.G."/>
        </authorList>
    </citation>
    <scope>NUCLEOTIDE SEQUENCE [LARGE SCALE GENOMIC DNA]</scope>
    <source>
        <strain evidence="2 3">CBS 121175</strain>
    </source>
</reference>
<protein>
    <submittedName>
        <fullName evidence="2">Uncharacterized protein</fullName>
    </submittedName>
</protein>
<keyword evidence="3" id="KW-1185">Reference proteome</keyword>
<evidence type="ECO:0000313" key="2">
    <source>
        <dbReference type="EMBL" id="TFK28299.1"/>
    </source>
</evidence>
<dbReference type="Proteomes" id="UP000307440">
    <property type="component" value="Unassembled WGS sequence"/>
</dbReference>
<dbReference type="EMBL" id="ML210157">
    <property type="protein sequence ID" value="TFK28299.1"/>
    <property type="molecule type" value="Genomic_DNA"/>
</dbReference>
<sequence>MVKLSGSLFFTALLVAPAISHRFSDYDEEFSRDFEPLDSEELGARSIYNDELLESREPVFGVGEALMAASLVQPLAKPVFNKIRDKARQWRSSRQGGPRARNLPDDFEELVLRELLDAYLNGLD</sequence>
<keyword evidence="1" id="KW-0732">Signal</keyword>
<gene>
    <name evidence="2" type="ORF">FA15DRAFT_652950</name>
</gene>
<evidence type="ECO:0000256" key="1">
    <source>
        <dbReference type="SAM" id="SignalP"/>
    </source>
</evidence>
<feature type="signal peptide" evidence="1">
    <location>
        <begin position="1"/>
        <end position="20"/>
    </location>
</feature>
<feature type="chain" id="PRO_5022855481" evidence="1">
    <location>
        <begin position="21"/>
        <end position="124"/>
    </location>
</feature>
<accession>A0A5C3L5I1</accession>
<dbReference type="AlphaFoldDB" id="A0A5C3L5I1"/>
<proteinExistence type="predicted"/>
<evidence type="ECO:0000313" key="3">
    <source>
        <dbReference type="Proteomes" id="UP000307440"/>
    </source>
</evidence>